<accession>A0A6V7RNV9</accession>
<dbReference type="AlphaFoldDB" id="A0A6V7RNV9"/>
<dbReference type="RefSeq" id="WP_186088502.1">
    <property type="nucleotide sequence ID" value="NZ_CAJEWE010000011.1"/>
</dbReference>
<evidence type="ECO:0000313" key="2">
    <source>
        <dbReference type="Proteomes" id="UP000521032"/>
    </source>
</evidence>
<sequence length="170" mass="19651">MDDVLSMEELEVLIADVTEKIQNQIVHHNRQGQLNYYISQLPIDYESSNNYIQEKEGKILVIGQSQVRKKDFRGIASSLGIDSKRFDLIISYEEVKRFPFNRLAYSDHYDYIFVGPMPHKVKGLEDEASIIAQIENNPDVYPELIRVLSQSGELKITKSSFKRALEENII</sequence>
<name>A0A6V7RNV9_9BACL</name>
<keyword evidence="2" id="KW-1185">Reference proteome</keyword>
<comment type="caution">
    <text evidence="1">The sequence shown here is derived from an EMBL/GenBank/DDBJ whole genome shotgun (WGS) entry which is preliminary data.</text>
</comment>
<proteinExistence type="predicted"/>
<reference evidence="1 2" key="1">
    <citation type="submission" date="2020-07" db="EMBL/GenBank/DDBJ databases">
        <authorList>
            <person name="Criscuolo A."/>
        </authorList>
    </citation>
    <scope>NUCLEOTIDE SEQUENCE [LARGE SCALE GENOMIC DNA]</scope>
    <source>
        <strain evidence="2">CIP 111030</strain>
    </source>
</reference>
<protein>
    <submittedName>
        <fullName evidence="1">Uncharacterized protein</fullName>
    </submittedName>
</protein>
<organism evidence="1 2">
    <name type="scientific">Phocicoccus schoeneichii</name>
    <dbReference type="NCBI Taxonomy" id="1812261"/>
    <lineage>
        <taxon>Bacteria</taxon>
        <taxon>Bacillati</taxon>
        <taxon>Bacillota</taxon>
        <taxon>Bacilli</taxon>
        <taxon>Bacillales</taxon>
        <taxon>Salinicoccaceae</taxon>
        <taxon>Phocicoccus</taxon>
    </lineage>
</organism>
<dbReference type="Proteomes" id="UP000521032">
    <property type="component" value="Unassembled WGS sequence"/>
</dbReference>
<gene>
    <name evidence="1" type="ORF">JEOSCH030_01703</name>
</gene>
<dbReference type="EMBL" id="CAJEWE010000011">
    <property type="protein sequence ID" value="CAD2079754.1"/>
    <property type="molecule type" value="Genomic_DNA"/>
</dbReference>
<evidence type="ECO:0000313" key="1">
    <source>
        <dbReference type="EMBL" id="CAD2079754.1"/>
    </source>
</evidence>